<feature type="transmembrane region" description="Helical" evidence="1">
    <location>
        <begin position="100"/>
        <end position="124"/>
    </location>
</feature>
<dbReference type="Proteomes" id="UP000643165">
    <property type="component" value="Unassembled WGS sequence"/>
</dbReference>
<keyword evidence="1" id="KW-0812">Transmembrane</keyword>
<dbReference type="InterPro" id="IPR036628">
    <property type="entry name" value="Clp_N_dom_sf"/>
</dbReference>
<evidence type="ECO:0000256" key="1">
    <source>
        <dbReference type="SAM" id="Phobius"/>
    </source>
</evidence>
<feature type="transmembrane region" description="Helical" evidence="1">
    <location>
        <begin position="59"/>
        <end position="79"/>
    </location>
</feature>
<gene>
    <name evidence="2" type="ORF">Vlu01_47300</name>
</gene>
<sequence>MLGWPAAGLGALAGGVWLAHRSVDVLVDASKREAAHDLLDRLGAQVVEDVGGAGPLGRLVPALLLTVLLTLVGTARTLVRQEVRQAPESVAPRTLVHRHRIAALLTVAPWALGVAALGVAGGYLNYRLLPHTAPDWLAVGVTLGEPRLSPAQWWPLTAAVVALTAGCLSLRTHWGRFVLVRAGLVLARRLPWRTIGFLDDAVSSGELRVVSGGYQFRDPDRARALVAGDGDQADLRSIPVVDLAARRQLAAADLAWRQEIGLDSVGARIGLAGYRAEWAELVAGQQRLPMLRWCYRTTLSAFAWASAVEADEPGGWSALAVWCRQVSRTGRRWRLSRAVVSPAAEHIARFAWLEAAVRSQPGALAALGDMVRCTDGGDSTPDSFTGLARLLGADLGRQLDDEKPTGSWWRRWLDWHRPLGLSARFGITVQAWSVAIDAGEPAGRSGAAVAFTDLAETGKGRNLSDRLLRLLLFHTAVQVGIAAVDADEPDAPAGLAEVVRRWRHTRHRWFGGRLSRWLLLSPAEAVLADEVGPGAPPVRRLPPPERLAGQCRRALDTAAVEGPVVTCGRLFGALIRSDVYADWTRIWPYDPRSSRLVGAFDEETLGDPADGSYPAGDALTDQRWNGTPITPALAAALVWADSVATRNRMDAVPSGLLALALLREPRSGATRCLTSVQGVTREELLSRVRQDLLRAVTLVE</sequence>
<name>A0ABQ4J1S1_9ACTN</name>
<organism evidence="2 3">
    <name type="scientific">Micromonospora lutea</name>
    <dbReference type="NCBI Taxonomy" id="419825"/>
    <lineage>
        <taxon>Bacteria</taxon>
        <taxon>Bacillati</taxon>
        <taxon>Actinomycetota</taxon>
        <taxon>Actinomycetes</taxon>
        <taxon>Micromonosporales</taxon>
        <taxon>Micromonosporaceae</taxon>
        <taxon>Micromonospora</taxon>
    </lineage>
</organism>
<reference evidence="2 3" key="1">
    <citation type="submission" date="2021-01" db="EMBL/GenBank/DDBJ databases">
        <title>Whole genome shotgun sequence of Verrucosispora lutea NBRC 106530.</title>
        <authorList>
            <person name="Komaki H."/>
            <person name="Tamura T."/>
        </authorList>
    </citation>
    <scope>NUCLEOTIDE SEQUENCE [LARGE SCALE GENOMIC DNA]</scope>
    <source>
        <strain evidence="2 3">NBRC 106530</strain>
    </source>
</reference>
<accession>A0ABQ4J1S1</accession>
<dbReference type="EMBL" id="BOPB01000030">
    <property type="protein sequence ID" value="GIJ24106.1"/>
    <property type="molecule type" value="Genomic_DNA"/>
</dbReference>
<proteinExistence type="predicted"/>
<keyword evidence="1" id="KW-0472">Membrane</keyword>
<protein>
    <submittedName>
        <fullName evidence="2">Uncharacterized protein</fullName>
    </submittedName>
</protein>
<comment type="caution">
    <text evidence="2">The sequence shown here is derived from an EMBL/GenBank/DDBJ whole genome shotgun (WGS) entry which is preliminary data.</text>
</comment>
<keyword evidence="3" id="KW-1185">Reference proteome</keyword>
<keyword evidence="1" id="KW-1133">Transmembrane helix</keyword>
<evidence type="ECO:0000313" key="2">
    <source>
        <dbReference type="EMBL" id="GIJ24106.1"/>
    </source>
</evidence>
<evidence type="ECO:0000313" key="3">
    <source>
        <dbReference type="Proteomes" id="UP000643165"/>
    </source>
</evidence>
<dbReference type="Gene3D" id="1.10.1780.10">
    <property type="entry name" value="Clp, N-terminal domain"/>
    <property type="match status" value="1"/>
</dbReference>